<dbReference type="SMART" id="SM00342">
    <property type="entry name" value="HTH_ARAC"/>
    <property type="match status" value="1"/>
</dbReference>
<evidence type="ECO:0000313" key="5">
    <source>
        <dbReference type="EMBL" id="KXF79919.1"/>
    </source>
</evidence>
<dbReference type="EMBL" id="LNTY01000059">
    <property type="protein sequence ID" value="KXF79919.1"/>
    <property type="molecule type" value="Genomic_DNA"/>
</dbReference>
<name>A0A135I399_9GAMM</name>
<proteinExistence type="predicted"/>
<dbReference type="InterPro" id="IPR018060">
    <property type="entry name" value="HTH_AraC"/>
</dbReference>
<sequence>MTHPDTVIDIWQSSVKEIASLSVVPDGCRDVIVTKHGDEMSVHISPLYSKTIEVDMKPDVVMTGFRLAPGTWIDEDKLLTVLGDSPSDVEDKISTFTHCSANLSDILAQTRIHKGKASSLAVKLGVSERTLQRCLSRETGTSPVFWLQLARARQSALSIGEGKPLCDVAFDEGYADQAHLTRDIKRWFGATPLVLKDRHDLLRQLTAPGF</sequence>
<dbReference type="PROSITE" id="PS01124">
    <property type="entry name" value="HTH_ARAC_FAMILY_2"/>
    <property type="match status" value="1"/>
</dbReference>
<dbReference type="InterPro" id="IPR050204">
    <property type="entry name" value="AraC_XylS_family_regulators"/>
</dbReference>
<evidence type="ECO:0000259" key="4">
    <source>
        <dbReference type="PROSITE" id="PS01124"/>
    </source>
</evidence>
<keyword evidence="3" id="KW-0804">Transcription</keyword>
<evidence type="ECO:0000256" key="3">
    <source>
        <dbReference type="ARBA" id="ARBA00023163"/>
    </source>
</evidence>
<keyword evidence="2" id="KW-0238">DNA-binding</keyword>
<evidence type="ECO:0000256" key="2">
    <source>
        <dbReference type="ARBA" id="ARBA00023125"/>
    </source>
</evidence>
<dbReference type="GO" id="GO:0003700">
    <property type="term" value="F:DNA-binding transcription factor activity"/>
    <property type="evidence" value="ECO:0007669"/>
    <property type="project" value="InterPro"/>
</dbReference>
<organism evidence="5 6">
    <name type="scientific">Enterovibrio coralii</name>
    <dbReference type="NCBI Taxonomy" id="294935"/>
    <lineage>
        <taxon>Bacteria</taxon>
        <taxon>Pseudomonadati</taxon>
        <taxon>Pseudomonadota</taxon>
        <taxon>Gammaproteobacteria</taxon>
        <taxon>Vibrionales</taxon>
        <taxon>Vibrionaceae</taxon>
        <taxon>Enterovibrio</taxon>
    </lineage>
</organism>
<accession>A0A135I399</accession>
<gene>
    <name evidence="5" type="ORF">ATN88_11745</name>
</gene>
<comment type="caution">
    <text evidence="5">The sequence shown here is derived from an EMBL/GenBank/DDBJ whole genome shotgun (WGS) entry which is preliminary data.</text>
</comment>
<dbReference type="InterPro" id="IPR009057">
    <property type="entry name" value="Homeodomain-like_sf"/>
</dbReference>
<keyword evidence="1" id="KW-0805">Transcription regulation</keyword>
<dbReference type="SUPFAM" id="SSF46689">
    <property type="entry name" value="Homeodomain-like"/>
    <property type="match status" value="1"/>
</dbReference>
<dbReference type="Proteomes" id="UP000070529">
    <property type="component" value="Unassembled WGS sequence"/>
</dbReference>
<protein>
    <submittedName>
        <fullName evidence="5">AraC family transcriptional regulator</fullName>
    </submittedName>
</protein>
<feature type="domain" description="HTH araC/xylS-type" evidence="4">
    <location>
        <begin position="101"/>
        <end position="198"/>
    </location>
</feature>
<dbReference type="AlphaFoldDB" id="A0A135I399"/>
<dbReference type="PANTHER" id="PTHR46796">
    <property type="entry name" value="HTH-TYPE TRANSCRIPTIONAL ACTIVATOR RHAS-RELATED"/>
    <property type="match status" value="1"/>
</dbReference>
<reference evidence="5 6" key="1">
    <citation type="submission" date="2015-11" db="EMBL/GenBank/DDBJ databases">
        <title>Genomic Taxonomy of the Vibrionaceae.</title>
        <authorList>
            <person name="Gomez-Gil B."/>
            <person name="Enciso-Ibarra J."/>
        </authorList>
    </citation>
    <scope>NUCLEOTIDE SEQUENCE [LARGE SCALE GENOMIC DNA]</scope>
    <source>
        <strain evidence="5 6">CAIM 912</strain>
    </source>
</reference>
<evidence type="ECO:0000313" key="6">
    <source>
        <dbReference type="Proteomes" id="UP000070529"/>
    </source>
</evidence>
<dbReference type="OrthoDB" id="9809338at2"/>
<dbReference type="RefSeq" id="WP_067419863.1">
    <property type="nucleotide sequence ID" value="NZ_LNTY01000059.1"/>
</dbReference>
<evidence type="ECO:0000256" key="1">
    <source>
        <dbReference type="ARBA" id="ARBA00023015"/>
    </source>
</evidence>
<dbReference type="InterPro" id="IPR018062">
    <property type="entry name" value="HTH_AraC-typ_CS"/>
</dbReference>
<dbReference type="GO" id="GO:0043565">
    <property type="term" value="F:sequence-specific DNA binding"/>
    <property type="evidence" value="ECO:0007669"/>
    <property type="project" value="InterPro"/>
</dbReference>
<dbReference type="PROSITE" id="PS00041">
    <property type="entry name" value="HTH_ARAC_FAMILY_1"/>
    <property type="match status" value="1"/>
</dbReference>
<dbReference type="Pfam" id="PF12833">
    <property type="entry name" value="HTH_18"/>
    <property type="match status" value="1"/>
</dbReference>
<dbReference type="STRING" id="294935.ATN88_11745"/>
<keyword evidence="6" id="KW-1185">Reference proteome</keyword>
<dbReference type="Gene3D" id="1.10.10.60">
    <property type="entry name" value="Homeodomain-like"/>
    <property type="match status" value="1"/>
</dbReference>